<dbReference type="SUPFAM" id="SSF144091">
    <property type="entry name" value="Rhomboid-like"/>
    <property type="match status" value="1"/>
</dbReference>
<evidence type="ECO:0000256" key="4">
    <source>
        <dbReference type="ARBA" id="ARBA00023136"/>
    </source>
</evidence>
<evidence type="ECO:0000256" key="2">
    <source>
        <dbReference type="ARBA" id="ARBA00022692"/>
    </source>
</evidence>
<dbReference type="Gene3D" id="1.20.1540.10">
    <property type="entry name" value="Rhomboid-like"/>
    <property type="match status" value="1"/>
</dbReference>
<gene>
    <name evidence="7" type="primary">rrtA</name>
    <name evidence="7" type="ORF">G7Y85_16190</name>
</gene>
<comment type="caution">
    <text evidence="7">The sequence shown here is derived from an EMBL/GenBank/DDBJ whole genome shotgun (WGS) entry which is preliminary data.</text>
</comment>
<dbReference type="AlphaFoldDB" id="A0A6M2BVZ8"/>
<accession>A0A6M2BVZ8</accession>
<dbReference type="GO" id="GO:0016020">
    <property type="term" value="C:membrane"/>
    <property type="evidence" value="ECO:0007669"/>
    <property type="project" value="UniProtKB-SubCell"/>
</dbReference>
<keyword evidence="2 5" id="KW-0812">Transmembrane</keyword>
<keyword evidence="4 5" id="KW-0472">Membrane</keyword>
<protein>
    <submittedName>
        <fullName evidence="7">Rhombosortase</fullName>
        <ecNumber evidence="7">3.4.21.-</ecNumber>
    </submittedName>
</protein>
<name>A0A6M2BVZ8_9GAMM</name>
<evidence type="ECO:0000256" key="1">
    <source>
        <dbReference type="ARBA" id="ARBA00004141"/>
    </source>
</evidence>
<comment type="subcellular location">
    <subcellularLocation>
        <location evidence="1">Membrane</location>
        <topology evidence="1">Multi-pass membrane protein</topology>
    </subcellularLocation>
</comment>
<keyword evidence="3 5" id="KW-1133">Transmembrane helix</keyword>
<proteinExistence type="predicted"/>
<dbReference type="EMBL" id="JAAMOW010000008">
    <property type="protein sequence ID" value="NGY06313.1"/>
    <property type="molecule type" value="Genomic_DNA"/>
</dbReference>
<dbReference type="InterPro" id="IPR023826">
    <property type="entry name" value="Rhom-like_SP_proteobac"/>
</dbReference>
<feature type="domain" description="Peptidase S54 rhomboid" evidence="6">
    <location>
        <begin position="28"/>
        <end position="170"/>
    </location>
</feature>
<feature type="transmembrane region" description="Helical" evidence="5">
    <location>
        <begin position="68"/>
        <end position="88"/>
    </location>
</feature>
<keyword evidence="7" id="KW-0378">Hydrolase</keyword>
<dbReference type="InterPro" id="IPR035952">
    <property type="entry name" value="Rhomboid-like_sf"/>
</dbReference>
<feature type="transmembrane region" description="Helical" evidence="5">
    <location>
        <begin position="156"/>
        <end position="175"/>
    </location>
</feature>
<feature type="transmembrane region" description="Helical" evidence="5">
    <location>
        <begin position="94"/>
        <end position="111"/>
    </location>
</feature>
<dbReference type="GO" id="GO:0004252">
    <property type="term" value="F:serine-type endopeptidase activity"/>
    <property type="evidence" value="ECO:0007669"/>
    <property type="project" value="InterPro"/>
</dbReference>
<evidence type="ECO:0000259" key="6">
    <source>
        <dbReference type="Pfam" id="PF01694"/>
    </source>
</evidence>
<sequence length="190" mass="20777">MLTLLIAEWFGDAGRSALAFDHALIADGQWWRLITCSYVHLGWYHLMLNEIGLFVLVLLCPQPLPGRIWLLRLFVVSLGMGLCLFFFVPDLSRYVGMSGVIHGLFVLGLLPQALKRDWIAIACLVYLLGKLGYEIITGAPVSDAKAIGGHVVTEAHLYGAIIAFVYGLAFGTFTGREIPLPAAASTTENN</sequence>
<dbReference type="NCBIfam" id="TIGR03902">
    <property type="entry name" value="rhom_GG_sort"/>
    <property type="match status" value="1"/>
</dbReference>
<feature type="transmembrane region" description="Helical" evidence="5">
    <location>
        <begin position="43"/>
        <end position="61"/>
    </location>
</feature>
<reference evidence="7 8" key="1">
    <citation type="journal article" date="2014" name="Int. J. Syst. Evol. Microbiol.">
        <title>Solimonas terrae sp. nov., isolated from soil.</title>
        <authorList>
            <person name="Kim S.J."/>
            <person name="Moon J.Y."/>
            <person name="Weon H.Y."/>
            <person name="Ahn J.H."/>
            <person name="Chen W.M."/>
            <person name="Kwon S.W."/>
        </authorList>
    </citation>
    <scope>NUCLEOTIDE SEQUENCE [LARGE SCALE GENOMIC DNA]</scope>
    <source>
        <strain evidence="7 8">KIS83-12</strain>
    </source>
</reference>
<evidence type="ECO:0000256" key="5">
    <source>
        <dbReference type="SAM" id="Phobius"/>
    </source>
</evidence>
<evidence type="ECO:0000313" key="8">
    <source>
        <dbReference type="Proteomes" id="UP000472676"/>
    </source>
</evidence>
<dbReference type="InterPro" id="IPR022764">
    <property type="entry name" value="Peptidase_S54_rhomboid_dom"/>
</dbReference>
<evidence type="ECO:0000256" key="3">
    <source>
        <dbReference type="ARBA" id="ARBA00022989"/>
    </source>
</evidence>
<dbReference type="Pfam" id="PF01694">
    <property type="entry name" value="Rhomboid"/>
    <property type="match status" value="1"/>
</dbReference>
<keyword evidence="8" id="KW-1185">Reference proteome</keyword>
<dbReference type="EC" id="3.4.21.-" evidence="7"/>
<feature type="transmembrane region" description="Helical" evidence="5">
    <location>
        <begin position="118"/>
        <end position="136"/>
    </location>
</feature>
<dbReference type="Proteomes" id="UP000472676">
    <property type="component" value="Unassembled WGS sequence"/>
</dbReference>
<evidence type="ECO:0000313" key="7">
    <source>
        <dbReference type="EMBL" id="NGY06313.1"/>
    </source>
</evidence>
<organism evidence="7 8">
    <name type="scientific">Solimonas terrae</name>
    <dbReference type="NCBI Taxonomy" id="1396819"/>
    <lineage>
        <taxon>Bacteria</taxon>
        <taxon>Pseudomonadati</taxon>
        <taxon>Pseudomonadota</taxon>
        <taxon>Gammaproteobacteria</taxon>
        <taxon>Nevskiales</taxon>
        <taxon>Nevskiaceae</taxon>
        <taxon>Solimonas</taxon>
    </lineage>
</organism>